<keyword evidence="2" id="KW-0472">Membrane</keyword>
<evidence type="ECO:0000256" key="1">
    <source>
        <dbReference type="SAM" id="MobiDB-lite"/>
    </source>
</evidence>
<keyword evidence="2" id="KW-0812">Transmembrane</keyword>
<dbReference type="AlphaFoldDB" id="A0A5D0NUB2"/>
<comment type="caution">
    <text evidence="3">The sequence shown here is derived from an EMBL/GenBank/DDBJ whole genome shotgun (WGS) entry which is preliminary data.</text>
</comment>
<feature type="transmembrane region" description="Helical" evidence="2">
    <location>
        <begin position="81"/>
        <end position="99"/>
    </location>
</feature>
<reference evidence="3 4" key="1">
    <citation type="submission" date="2019-08" db="EMBL/GenBank/DDBJ databases">
        <title>Actinomadura sp. nov. CYP1-5 isolated from mountain soil.</title>
        <authorList>
            <person name="Songsumanus A."/>
            <person name="Kuncharoen N."/>
            <person name="Kudo T."/>
            <person name="Yuki M."/>
            <person name="Igarashi Y."/>
            <person name="Tanasupawat S."/>
        </authorList>
    </citation>
    <scope>NUCLEOTIDE SEQUENCE [LARGE SCALE GENOMIC DNA]</scope>
    <source>
        <strain evidence="3 4">JCM 14158</strain>
    </source>
</reference>
<proteinExistence type="predicted"/>
<keyword evidence="4" id="KW-1185">Reference proteome</keyword>
<evidence type="ECO:0000313" key="3">
    <source>
        <dbReference type="EMBL" id="TYB47822.1"/>
    </source>
</evidence>
<dbReference type="STRING" id="1220554.GCA_001552135_03759"/>
<name>A0A5D0NUB2_9ACTN</name>
<evidence type="ECO:0000313" key="4">
    <source>
        <dbReference type="Proteomes" id="UP000323380"/>
    </source>
</evidence>
<dbReference type="Proteomes" id="UP000323380">
    <property type="component" value="Unassembled WGS sequence"/>
</dbReference>
<protein>
    <submittedName>
        <fullName evidence="3">Uncharacterized protein</fullName>
    </submittedName>
</protein>
<dbReference type="EMBL" id="VSFG01000001">
    <property type="protein sequence ID" value="TYB47822.1"/>
    <property type="molecule type" value="Genomic_DNA"/>
</dbReference>
<keyword evidence="2" id="KW-1133">Transmembrane helix</keyword>
<feature type="region of interest" description="Disordered" evidence="1">
    <location>
        <begin position="1"/>
        <end position="60"/>
    </location>
</feature>
<sequence>MDATGSHAHDRSEAGAVVESEPGTPATAERALAPSTEPDTLPATVGRPRPQHGRDGGKDPQQAFVATLLAVVTAYSTTGSIVLTVFAAVIALLVVVLIGRM</sequence>
<organism evidence="3 4">
    <name type="scientific">Actinomadura chibensis</name>
    <dbReference type="NCBI Taxonomy" id="392828"/>
    <lineage>
        <taxon>Bacteria</taxon>
        <taxon>Bacillati</taxon>
        <taxon>Actinomycetota</taxon>
        <taxon>Actinomycetes</taxon>
        <taxon>Streptosporangiales</taxon>
        <taxon>Thermomonosporaceae</taxon>
        <taxon>Actinomadura</taxon>
    </lineage>
</organism>
<accession>A0A5D0NUB2</accession>
<dbReference type="RefSeq" id="WP_067892847.1">
    <property type="nucleotide sequence ID" value="NZ_VSFG01000001.1"/>
</dbReference>
<evidence type="ECO:0000256" key="2">
    <source>
        <dbReference type="SAM" id="Phobius"/>
    </source>
</evidence>
<gene>
    <name evidence="3" type="ORF">FXF69_00765</name>
</gene>